<feature type="domain" description="CCHC-type" evidence="3">
    <location>
        <begin position="258"/>
        <end position="272"/>
    </location>
</feature>
<feature type="region of interest" description="Disordered" evidence="2">
    <location>
        <begin position="219"/>
        <end position="244"/>
    </location>
</feature>
<dbReference type="PANTHER" id="PTHR15503:SF22">
    <property type="entry name" value="TRANSPOSON TY3-I GAG POLYPROTEIN"/>
    <property type="match status" value="1"/>
</dbReference>
<keyword evidence="1" id="KW-0479">Metal-binding</keyword>
<proteinExistence type="predicted"/>
<dbReference type="OrthoDB" id="5151719at2759"/>
<accession>A0A167MHY0</accession>
<dbReference type="SMART" id="SM00343">
    <property type="entry name" value="ZnF_C2HC"/>
    <property type="match status" value="1"/>
</dbReference>
<evidence type="ECO:0000313" key="4">
    <source>
        <dbReference type="EMBL" id="OAA54381.1"/>
    </source>
</evidence>
<gene>
    <name evidence="4" type="ORF">LEL_11007</name>
</gene>
<dbReference type="SUPFAM" id="SSF57756">
    <property type="entry name" value="Retrovirus zinc finger-like domains"/>
    <property type="match status" value="1"/>
</dbReference>
<feature type="compositionally biased region" description="Polar residues" evidence="2">
    <location>
        <begin position="516"/>
        <end position="527"/>
    </location>
</feature>
<protein>
    <submittedName>
        <fullName evidence="4">Gag protein</fullName>
    </submittedName>
</protein>
<dbReference type="GO" id="GO:0003676">
    <property type="term" value="F:nucleic acid binding"/>
    <property type="evidence" value="ECO:0007669"/>
    <property type="project" value="InterPro"/>
</dbReference>
<dbReference type="GO" id="GO:0008270">
    <property type="term" value="F:zinc ion binding"/>
    <property type="evidence" value="ECO:0007669"/>
    <property type="project" value="UniProtKB-KW"/>
</dbReference>
<evidence type="ECO:0000256" key="1">
    <source>
        <dbReference type="PROSITE-ProRule" id="PRU00047"/>
    </source>
</evidence>
<reference evidence="4 5" key="1">
    <citation type="journal article" date="2016" name="Genome Biol. Evol.">
        <title>Divergent and convergent evolution of fungal pathogenicity.</title>
        <authorList>
            <person name="Shang Y."/>
            <person name="Xiao G."/>
            <person name="Zheng P."/>
            <person name="Cen K."/>
            <person name="Zhan S."/>
            <person name="Wang C."/>
        </authorList>
    </citation>
    <scope>NUCLEOTIDE SEQUENCE [LARGE SCALE GENOMIC DNA]</scope>
    <source>
        <strain evidence="4 5">RCEF 1005</strain>
    </source>
</reference>
<evidence type="ECO:0000256" key="2">
    <source>
        <dbReference type="SAM" id="MobiDB-lite"/>
    </source>
</evidence>
<name>A0A167MHY0_CORDF</name>
<dbReference type="STRING" id="1081108.A0A167MHY0"/>
<dbReference type="PANTHER" id="PTHR15503">
    <property type="entry name" value="LDOC1 RELATED"/>
    <property type="match status" value="1"/>
</dbReference>
<keyword evidence="1" id="KW-0863">Zinc-finger</keyword>
<feature type="region of interest" description="Disordered" evidence="2">
    <location>
        <begin position="511"/>
        <end position="574"/>
    </location>
</feature>
<keyword evidence="1" id="KW-0862">Zinc</keyword>
<organism evidence="4 5">
    <name type="scientific">Akanthomyces lecanii RCEF 1005</name>
    <dbReference type="NCBI Taxonomy" id="1081108"/>
    <lineage>
        <taxon>Eukaryota</taxon>
        <taxon>Fungi</taxon>
        <taxon>Dikarya</taxon>
        <taxon>Ascomycota</taxon>
        <taxon>Pezizomycotina</taxon>
        <taxon>Sordariomycetes</taxon>
        <taxon>Hypocreomycetidae</taxon>
        <taxon>Hypocreales</taxon>
        <taxon>Cordycipitaceae</taxon>
        <taxon>Akanthomyces</taxon>
        <taxon>Cordyceps confragosa</taxon>
    </lineage>
</organism>
<dbReference type="InterPro" id="IPR005162">
    <property type="entry name" value="Retrotrans_gag_dom"/>
</dbReference>
<dbReference type="InterPro" id="IPR036875">
    <property type="entry name" value="Znf_CCHC_sf"/>
</dbReference>
<dbReference type="InterPro" id="IPR032567">
    <property type="entry name" value="RTL1-rel"/>
</dbReference>
<evidence type="ECO:0000259" key="3">
    <source>
        <dbReference type="PROSITE" id="PS50158"/>
    </source>
</evidence>
<evidence type="ECO:0000313" key="5">
    <source>
        <dbReference type="Proteomes" id="UP000076881"/>
    </source>
</evidence>
<dbReference type="InterPro" id="IPR001878">
    <property type="entry name" value="Znf_CCHC"/>
</dbReference>
<dbReference type="Gene3D" id="4.10.60.10">
    <property type="entry name" value="Zinc finger, CCHC-type"/>
    <property type="match status" value="1"/>
</dbReference>
<keyword evidence="5" id="KW-1185">Reference proteome</keyword>
<dbReference type="Pfam" id="PF03732">
    <property type="entry name" value="Retrotrans_gag"/>
    <property type="match status" value="1"/>
</dbReference>
<feature type="compositionally biased region" description="Basic and acidic residues" evidence="2">
    <location>
        <begin position="539"/>
        <end position="574"/>
    </location>
</feature>
<dbReference type="EMBL" id="AZHF01000053">
    <property type="protein sequence ID" value="OAA54381.1"/>
    <property type="molecule type" value="Genomic_DNA"/>
</dbReference>
<dbReference type="Pfam" id="PF00098">
    <property type="entry name" value="zf-CCHC"/>
    <property type="match status" value="1"/>
</dbReference>
<dbReference type="PROSITE" id="PS50158">
    <property type="entry name" value="ZF_CCHC"/>
    <property type="match status" value="1"/>
</dbReference>
<dbReference type="Proteomes" id="UP000076881">
    <property type="component" value="Unassembled WGS sequence"/>
</dbReference>
<sequence>MSTASGSTTNPAQHMAQMRQQIEALTAQIQSLQANNSATLTLPKFPKPEPFDGTRGDVRTFLTQAKAYLRVNTTISNPAAQILCIGNLLTGKAMEWWEPTLRDYLDNETPEDETARIFTRYANFEEALTVAFGDPDEIRTATRKLKTLRQTGSTQHFAREFRRIATKLEWDDESQMELFYDGLREDVKDDLYKMDRPDSFDTFVEMAIKIDNRNYARRLEKGGRAPNTGKRRGGSTAYGVHPGPMELDAANKEKGKTCYNCGKTGHFANKCRAPKKQWKPVGEGRKIHAANREDLPTRNLSMANSEEYISEPERHYYSVDDTSSDEDWEFGTQPVPEEDDQLAYTRLDVKEAFDCVPMTPEPEGTLVSALSTEEGGHESIAVTIDGFDISDPTTLIHQLLSAEDDTTTRTCKTTLLHPALNPMHREHAMISWASCSHDNCRRHLWKKLEYRWFPRYSTATNHGPYPETDLRHWKIWKRTSSTLLLKKNEDKTYYVEDDNAYTIRAMTSRYEDGGNSMRTRSVLSPRSINMEGRQSNRRQSSDKRTPTIFETFRKMDQLKEDAKKESGNDSRRRN</sequence>
<dbReference type="AlphaFoldDB" id="A0A167MHY0"/>
<comment type="caution">
    <text evidence="4">The sequence shown here is derived from an EMBL/GenBank/DDBJ whole genome shotgun (WGS) entry which is preliminary data.</text>
</comment>